<dbReference type="Proteomes" id="UP001244242">
    <property type="component" value="Unassembled WGS sequence"/>
</dbReference>
<dbReference type="EMBL" id="JASCQO010000019">
    <property type="protein sequence ID" value="MDI5933058.1"/>
    <property type="molecule type" value="Genomic_DNA"/>
</dbReference>
<name>A0ABT6VGF2_9GAMM</name>
<evidence type="ECO:0000313" key="2">
    <source>
        <dbReference type="Proteomes" id="UP001244242"/>
    </source>
</evidence>
<protein>
    <submittedName>
        <fullName evidence="1">Sugar-transfer associated ATP-grasp domain-containing protein</fullName>
    </submittedName>
</protein>
<gene>
    <name evidence="1" type="ORF">QLQ84_04575</name>
</gene>
<evidence type="ECO:0000313" key="1">
    <source>
        <dbReference type="EMBL" id="MDI5933058.1"/>
    </source>
</evidence>
<dbReference type="RefSeq" id="WP_282720584.1">
    <property type="nucleotide sequence ID" value="NZ_JASCQO010000019.1"/>
</dbReference>
<comment type="caution">
    <text evidence="1">The sequence shown here is derived from an EMBL/GenBank/DDBJ whole genome shotgun (WGS) entry which is preliminary data.</text>
</comment>
<reference evidence="1 2" key="1">
    <citation type="submission" date="2023-04" db="EMBL/GenBank/DDBJ databases">
        <title>Halomonas strains isolated from rhizosphere soil.</title>
        <authorList>
            <person name="Xu L."/>
            <person name="Sun J.-Q."/>
        </authorList>
    </citation>
    <scope>NUCLEOTIDE SEQUENCE [LARGE SCALE GENOMIC DNA]</scope>
    <source>
        <strain evidence="1 2">LN1S58</strain>
    </source>
</reference>
<proteinExistence type="predicted"/>
<accession>A0ABT6VGF2</accession>
<organism evidence="1 2">
    <name type="scientific">Halomonas kalidii</name>
    <dbReference type="NCBI Taxonomy" id="3043293"/>
    <lineage>
        <taxon>Bacteria</taxon>
        <taxon>Pseudomonadati</taxon>
        <taxon>Pseudomonadota</taxon>
        <taxon>Gammaproteobacteria</taxon>
        <taxon>Oceanospirillales</taxon>
        <taxon>Halomonadaceae</taxon>
        <taxon>Halomonas</taxon>
    </lineage>
</organism>
<sequence length="339" mass="37931">MQAWKTFSLAFWDEPNHGLSEELQQHLFHAGFLRSRWALYDMAENGVEGYLSDFQALRLQAANAKYQAVMADRVLCSHVVSNYCRAPQIYCVVSAEEVQWAASPWWRQRDQASGGLIVHPMQPGMVASYQRILLQEGRFQGPLGEGRSDELVQALQQQARRQGCAYVLTEHVPQGGFADELAPGHLNLLNVLLVREPHEWRPQLAAATLVIGRRREDGSAALRVEEGALSASVDDETGLITSCKGLDERRHKLCDFPSHPQTGSRLVGQRLPGWREIREMLMAFFDESSYLRACSLSFVLTDEGPSFFAACEGHLATHQIHRPLLGDPFIASHISRLGA</sequence>
<keyword evidence="2" id="KW-1185">Reference proteome</keyword>